<dbReference type="FunFam" id="3.30.70.100:FF:000001">
    <property type="entry name" value="ATPase copper transporting beta"/>
    <property type="match status" value="1"/>
</dbReference>
<dbReference type="RefSeq" id="WP_045692909.1">
    <property type="nucleotide sequence ID" value="NZ_JZKH01000007.1"/>
</dbReference>
<evidence type="ECO:0000313" key="3">
    <source>
        <dbReference type="EMBL" id="KJS62956.1"/>
    </source>
</evidence>
<keyword evidence="1" id="KW-0479">Metal-binding</keyword>
<keyword evidence="4" id="KW-1185">Reference proteome</keyword>
<dbReference type="PRINTS" id="PR00944">
    <property type="entry name" value="CUEXPORT"/>
</dbReference>
<organism evidence="3 4">
    <name type="scientific">Streptomyces rubellomurinus (strain ATCC 31215)</name>
    <dbReference type="NCBI Taxonomy" id="359131"/>
    <lineage>
        <taxon>Bacteria</taxon>
        <taxon>Bacillati</taxon>
        <taxon>Actinomycetota</taxon>
        <taxon>Actinomycetes</taxon>
        <taxon>Kitasatosporales</taxon>
        <taxon>Streptomycetaceae</taxon>
        <taxon>Streptomyces</taxon>
    </lineage>
</organism>
<evidence type="ECO:0000256" key="1">
    <source>
        <dbReference type="ARBA" id="ARBA00022723"/>
    </source>
</evidence>
<dbReference type="OrthoDB" id="9813965at2"/>
<evidence type="ECO:0000259" key="2">
    <source>
        <dbReference type="PROSITE" id="PS50846"/>
    </source>
</evidence>
<evidence type="ECO:0000313" key="4">
    <source>
        <dbReference type="Proteomes" id="UP000033699"/>
    </source>
</evidence>
<dbReference type="InterPro" id="IPR036163">
    <property type="entry name" value="HMA_dom_sf"/>
</dbReference>
<name>A0A0F2TKD9_STRR3</name>
<dbReference type="EMBL" id="JZKH01000007">
    <property type="protein sequence ID" value="KJS62956.1"/>
    <property type="molecule type" value="Genomic_DNA"/>
</dbReference>
<comment type="caution">
    <text evidence="3">The sequence shown here is derived from an EMBL/GenBank/DDBJ whole genome shotgun (WGS) entry which is preliminary data.</text>
</comment>
<dbReference type="PATRIC" id="fig|359131.3.peg.6198"/>
<reference evidence="3 4" key="1">
    <citation type="submission" date="2015-02" db="EMBL/GenBank/DDBJ databases">
        <authorList>
            <person name="Ju K.-S."/>
            <person name="Doroghazi J.R."/>
            <person name="Metcalf W."/>
        </authorList>
    </citation>
    <scope>NUCLEOTIDE SEQUENCE [LARGE SCALE GENOMIC DNA]</scope>
    <source>
        <strain evidence="3 4">ATCC 31215</strain>
    </source>
</reference>
<sequence length="106" mass="10377">MSETTVTVESATTEGSSCCGSCGTGTAAAPAATTAERAAFQVKGMTCGHCVTAVTAELKKIEGVTEVAVDLATGTVTVDSAASLSDAEVGEAIDEAGYELVGRLAG</sequence>
<dbReference type="GO" id="GO:0006825">
    <property type="term" value="P:copper ion transport"/>
    <property type="evidence" value="ECO:0007669"/>
    <property type="project" value="InterPro"/>
</dbReference>
<dbReference type="Gene3D" id="3.30.70.100">
    <property type="match status" value="1"/>
</dbReference>
<dbReference type="CDD" id="cd00371">
    <property type="entry name" value="HMA"/>
    <property type="match status" value="1"/>
</dbReference>
<dbReference type="AlphaFoldDB" id="A0A0F2TKD9"/>
<accession>A0A0F2TKD9</accession>
<dbReference type="InterPro" id="IPR017969">
    <property type="entry name" value="Heavy-metal-associated_CS"/>
</dbReference>
<dbReference type="InterPro" id="IPR006121">
    <property type="entry name" value="HMA_dom"/>
</dbReference>
<dbReference type="InterPro" id="IPR000428">
    <property type="entry name" value="Cu-bd"/>
</dbReference>
<gene>
    <name evidence="3" type="ORF">VM95_05575</name>
</gene>
<proteinExistence type="predicted"/>
<protein>
    <recommendedName>
        <fullName evidence="2">HMA domain-containing protein</fullName>
    </recommendedName>
</protein>
<dbReference type="SUPFAM" id="SSF55008">
    <property type="entry name" value="HMA, heavy metal-associated domain"/>
    <property type="match status" value="1"/>
</dbReference>
<dbReference type="Pfam" id="PF00403">
    <property type="entry name" value="HMA"/>
    <property type="match status" value="1"/>
</dbReference>
<dbReference type="GO" id="GO:0005507">
    <property type="term" value="F:copper ion binding"/>
    <property type="evidence" value="ECO:0007669"/>
    <property type="project" value="InterPro"/>
</dbReference>
<feature type="domain" description="HMA" evidence="2">
    <location>
        <begin position="36"/>
        <end position="101"/>
    </location>
</feature>
<dbReference type="PROSITE" id="PS50846">
    <property type="entry name" value="HMA_2"/>
    <property type="match status" value="1"/>
</dbReference>
<dbReference type="PROSITE" id="PS01047">
    <property type="entry name" value="HMA_1"/>
    <property type="match status" value="1"/>
</dbReference>
<dbReference type="Proteomes" id="UP000033699">
    <property type="component" value="Unassembled WGS sequence"/>
</dbReference>